<dbReference type="GO" id="GO:0030170">
    <property type="term" value="F:pyridoxal phosphate binding"/>
    <property type="evidence" value="ECO:0007669"/>
    <property type="project" value="InterPro"/>
</dbReference>
<reference evidence="3 4" key="1">
    <citation type="submission" date="2019-03" db="EMBL/GenBank/DDBJ databases">
        <title>Rhodosporidium diobovatum UCD-FST 08-225 genome sequencing, assembly, and annotation.</title>
        <authorList>
            <person name="Fakankun I.U."/>
            <person name="Fristensky B."/>
            <person name="Levin D.B."/>
        </authorList>
    </citation>
    <scope>NUCLEOTIDE SEQUENCE [LARGE SCALE GENOMIC DNA]</scope>
    <source>
        <strain evidence="3 4">UCD-FST 08-225</strain>
    </source>
</reference>
<accession>A0A5C5FUS8</accession>
<organism evidence="3 4">
    <name type="scientific">Rhodotorula diobovata</name>
    <dbReference type="NCBI Taxonomy" id="5288"/>
    <lineage>
        <taxon>Eukaryota</taxon>
        <taxon>Fungi</taxon>
        <taxon>Dikarya</taxon>
        <taxon>Basidiomycota</taxon>
        <taxon>Pucciniomycotina</taxon>
        <taxon>Microbotryomycetes</taxon>
        <taxon>Sporidiobolales</taxon>
        <taxon>Sporidiobolaceae</taxon>
        <taxon>Rhodotorula</taxon>
    </lineage>
</organism>
<dbReference type="Pfam" id="PF03473">
    <property type="entry name" value="MOSC"/>
    <property type="match status" value="1"/>
</dbReference>
<name>A0A5C5FUS8_9BASI</name>
<dbReference type="OrthoDB" id="17255at2759"/>
<dbReference type="AlphaFoldDB" id="A0A5C5FUS8"/>
<keyword evidence="4" id="KW-1185">Reference proteome</keyword>
<protein>
    <recommendedName>
        <fullName evidence="2">MOSC domain-containing protein</fullName>
    </recommendedName>
</protein>
<dbReference type="STRING" id="5288.A0A5C5FUS8"/>
<dbReference type="GO" id="GO:0003824">
    <property type="term" value="F:catalytic activity"/>
    <property type="evidence" value="ECO:0007669"/>
    <property type="project" value="InterPro"/>
</dbReference>
<dbReference type="EMBL" id="SOZI01000076">
    <property type="protein sequence ID" value="TNY20109.1"/>
    <property type="molecule type" value="Genomic_DNA"/>
</dbReference>
<sequence length="325" mass="35207">MQHALLRQSIDWDTQTLTVTPPSPSDEPFAVPLSPSTASLAARKVDLHGSPTLAYDCGDDAAAFFTRHSEGTETRLMYLEEGVSANRKVLGSIALGADESIAFQDCASYMIASSASLAAFSRALGRNMPVLPLRPNIVVGGPRLRPWVEDFWQELRVAGKTTFRITSNCVRCISLNIDYDTGKRLEGKGLPLQTLAKDRRVDPGSFSPVFVGPSVRRRRPRPARRANVPSPVLIGTLRLLQGRRSRRLGRGQGGGHGSVQAADDVQLAWHVTQTRVAVLRWSESVPGSNAGGLRARDLVLRSAAGPSRTGDPRGSNHCQSVQMHS</sequence>
<evidence type="ECO:0000256" key="1">
    <source>
        <dbReference type="SAM" id="MobiDB-lite"/>
    </source>
</evidence>
<comment type="caution">
    <text evidence="3">The sequence shown here is derived from an EMBL/GenBank/DDBJ whole genome shotgun (WGS) entry which is preliminary data.</text>
</comment>
<feature type="region of interest" description="Disordered" evidence="1">
    <location>
        <begin position="303"/>
        <end position="325"/>
    </location>
</feature>
<gene>
    <name evidence="3" type="ORF">DMC30DRAFT_271524</name>
</gene>
<evidence type="ECO:0000313" key="4">
    <source>
        <dbReference type="Proteomes" id="UP000311382"/>
    </source>
</evidence>
<dbReference type="PROSITE" id="PS51340">
    <property type="entry name" value="MOSC"/>
    <property type="match status" value="1"/>
</dbReference>
<dbReference type="GO" id="GO:0030151">
    <property type="term" value="F:molybdenum ion binding"/>
    <property type="evidence" value="ECO:0007669"/>
    <property type="project" value="InterPro"/>
</dbReference>
<dbReference type="Proteomes" id="UP000311382">
    <property type="component" value="Unassembled WGS sequence"/>
</dbReference>
<dbReference type="InterPro" id="IPR005302">
    <property type="entry name" value="MoCF_Sase_C"/>
</dbReference>
<proteinExistence type="predicted"/>
<feature type="compositionally biased region" description="Polar residues" evidence="1">
    <location>
        <begin position="316"/>
        <end position="325"/>
    </location>
</feature>
<evidence type="ECO:0000313" key="3">
    <source>
        <dbReference type="EMBL" id="TNY20109.1"/>
    </source>
</evidence>
<evidence type="ECO:0000259" key="2">
    <source>
        <dbReference type="PROSITE" id="PS51340"/>
    </source>
</evidence>
<feature type="domain" description="MOSC" evidence="2">
    <location>
        <begin position="84"/>
        <end position="268"/>
    </location>
</feature>